<keyword evidence="3" id="KW-1185">Reference proteome</keyword>
<dbReference type="Proteomes" id="UP001519287">
    <property type="component" value="Unassembled WGS sequence"/>
</dbReference>
<sequence length="64" mass="7331">MSGIKCKMVVIYSLLVVMPLIVIISLFYFRSTEIIETKIRETTNQTLVETVFSTAYTRRLANLA</sequence>
<proteinExistence type="predicted"/>
<evidence type="ECO:0000313" key="2">
    <source>
        <dbReference type="EMBL" id="MBP1991709.1"/>
    </source>
</evidence>
<gene>
    <name evidence="2" type="ORF">J2Z66_003316</name>
</gene>
<accession>A0ABS4IYU5</accession>
<feature type="transmembrane region" description="Helical" evidence="1">
    <location>
        <begin position="9"/>
        <end position="29"/>
    </location>
</feature>
<protein>
    <recommendedName>
        <fullName evidence="4">Two-component sensor histidine kinase</fullName>
    </recommendedName>
</protein>
<comment type="caution">
    <text evidence="2">The sequence shown here is derived from an EMBL/GenBank/DDBJ whole genome shotgun (WGS) entry which is preliminary data.</text>
</comment>
<evidence type="ECO:0000313" key="3">
    <source>
        <dbReference type="Proteomes" id="UP001519287"/>
    </source>
</evidence>
<keyword evidence="1" id="KW-1133">Transmembrane helix</keyword>
<evidence type="ECO:0008006" key="4">
    <source>
        <dbReference type="Google" id="ProtNLM"/>
    </source>
</evidence>
<dbReference type="EMBL" id="JAGGLB010000010">
    <property type="protein sequence ID" value="MBP1991709.1"/>
    <property type="molecule type" value="Genomic_DNA"/>
</dbReference>
<keyword evidence="1" id="KW-0472">Membrane</keyword>
<reference evidence="2 3" key="1">
    <citation type="submission" date="2021-03" db="EMBL/GenBank/DDBJ databases">
        <title>Genomic Encyclopedia of Type Strains, Phase IV (KMG-IV): sequencing the most valuable type-strain genomes for metagenomic binning, comparative biology and taxonomic classification.</title>
        <authorList>
            <person name="Goeker M."/>
        </authorList>
    </citation>
    <scope>NUCLEOTIDE SEQUENCE [LARGE SCALE GENOMIC DNA]</scope>
    <source>
        <strain evidence="2 3">DSM 26048</strain>
    </source>
</reference>
<keyword evidence="1" id="KW-0812">Transmembrane</keyword>
<organism evidence="2 3">
    <name type="scientific">Paenibacillus eucommiae</name>
    <dbReference type="NCBI Taxonomy" id="1355755"/>
    <lineage>
        <taxon>Bacteria</taxon>
        <taxon>Bacillati</taxon>
        <taxon>Bacillota</taxon>
        <taxon>Bacilli</taxon>
        <taxon>Bacillales</taxon>
        <taxon>Paenibacillaceae</taxon>
        <taxon>Paenibacillus</taxon>
    </lineage>
</organism>
<evidence type="ECO:0000256" key="1">
    <source>
        <dbReference type="SAM" id="Phobius"/>
    </source>
</evidence>
<dbReference type="RefSeq" id="WP_209972446.1">
    <property type="nucleotide sequence ID" value="NZ_JAGGLB010000010.1"/>
</dbReference>
<name>A0ABS4IYU5_9BACL</name>